<dbReference type="Proteomes" id="UP000799118">
    <property type="component" value="Unassembled WGS sequence"/>
</dbReference>
<evidence type="ECO:0000313" key="1">
    <source>
        <dbReference type="EMBL" id="KAE9385934.1"/>
    </source>
</evidence>
<dbReference type="Gene3D" id="3.80.10.10">
    <property type="entry name" value="Ribonuclease Inhibitor"/>
    <property type="match status" value="1"/>
</dbReference>
<name>A0A6A4GL22_9AGAR</name>
<keyword evidence="2" id="KW-1185">Reference proteome</keyword>
<accession>A0A6A4GL22</accession>
<dbReference type="InterPro" id="IPR032675">
    <property type="entry name" value="LRR_dom_sf"/>
</dbReference>
<dbReference type="AlphaFoldDB" id="A0A6A4GL22"/>
<dbReference type="OrthoDB" id="3116589at2759"/>
<gene>
    <name evidence="1" type="ORF">BT96DRAFT_561984</name>
</gene>
<evidence type="ECO:0008006" key="3">
    <source>
        <dbReference type="Google" id="ProtNLM"/>
    </source>
</evidence>
<reference evidence="1" key="1">
    <citation type="journal article" date="2019" name="Environ. Microbiol.">
        <title>Fungal ecological strategies reflected in gene transcription - a case study of two litter decomposers.</title>
        <authorList>
            <person name="Barbi F."/>
            <person name="Kohler A."/>
            <person name="Barry K."/>
            <person name="Baskaran P."/>
            <person name="Daum C."/>
            <person name="Fauchery L."/>
            <person name="Ihrmark K."/>
            <person name="Kuo A."/>
            <person name="LaButti K."/>
            <person name="Lipzen A."/>
            <person name="Morin E."/>
            <person name="Grigoriev I.V."/>
            <person name="Henrissat B."/>
            <person name="Lindahl B."/>
            <person name="Martin F."/>
        </authorList>
    </citation>
    <scope>NUCLEOTIDE SEQUENCE</scope>
    <source>
        <strain evidence="1">JB14</strain>
    </source>
</reference>
<dbReference type="EMBL" id="ML769930">
    <property type="protein sequence ID" value="KAE9385934.1"/>
    <property type="molecule type" value="Genomic_DNA"/>
</dbReference>
<organism evidence="1 2">
    <name type="scientific">Gymnopus androsaceus JB14</name>
    <dbReference type="NCBI Taxonomy" id="1447944"/>
    <lineage>
        <taxon>Eukaryota</taxon>
        <taxon>Fungi</taxon>
        <taxon>Dikarya</taxon>
        <taxon>Basidiomycota</taxon>
        <taxon>Agaricomycotina</taxon>
        <taxon>Agaricomycetes</taxon>
        <taxon>Agaricomycetidae</taxon>
        <taxon>Agaricales</taxon>
        <taxon>Marasmiineae</taxon>
        <taxon>Omphalotaceae</taxon>
        <taxon>Gymnopus</taxon>
    </lineage>
</organism>
<sequence length="498" mass="57526">MILSTTFITLPNEILHLISEEFQDPGSLSCLPLISKRSYEVFNRRLYESVRNMDQLVTLALSEVDRLPLNGAHPASFVKDLEIKYHQQLTEEAEGEMMAFGIQETSQAALFRKQASSALNNVLRYCAPLHHLRFYCDTISLPEVFGGLDLTTFDSLRELAIGCPFPKRSLKQSLDIFESLCRGCVDLTSLKLDWYHVKYFPDPNILARLMERIPKVCPNVTEIGLYLPGTGIMQEQPCERIQQVMDNADFSFPLLKTCRIQFVHLINCKAFFLRHPAIEYLEHLSDFSDLKMSLGVLPNLRHFNGYVLDYITLYKECAPPIECLEVNFLSDWHCLEAEEEFDFLRALLNTQTIRKLIICDLRNSPGMSLDLIQGITDSCPKLRSFSCIVDTTYDIQWHMRQVYSAIIPKLDHLEHLSICFQYSSFDDEHAFDLLHSLHFEALSSDSRICCHRALKTVQIDVRLPSSDPDLWYTEDQFYFMKKKDKIVPASSLDSYYKF</sequence>
<evidence type="ECO:0000313" key="2">
    <source>
        <dbReference type="Proteomes" id="UP000799118"/>
    </source>
</evidence>
<proteinExistence type="predicted"/>
<protein>
    <recommendedName>
        <fullName evidence="3">F-box domain-containing protein</fullName>
    </recommendedName>
</protein>